<dbReference type="WBParaSite" id="PS1159_v2.g20245.t1">
    <property type="protein sequence ID" value="PS1159_v2.g20245.t1"/>
    <property type="gene ID" value="PS1159_v2.g20245"/>
</dbReference>
<name>A0AC35FTA2_9BILA</name>
<dbReference type="Proteomes" id="UP000887580">
    <property type="component" value="Unplaced"/>
</dbReference>
<protein>
    <submittedName>
        <fullName evidence="2">BSD domain-containing protein</fullName>
    </submittedName>
</protein>
<proteinExistence type="predicted"/>
<evidence type="ECO:0000313" key="2">
    <source>
        <dbReference type="WBParaSite" id="PS1159_v2.g20245.t1"/>
    </source>
</evidence>
<reference evidence="2" key="1">
    <citation type="submission" date="2022-11" db="UniProtKB">
        <authorList>
            <consortium name="WormBaseParasite"/>
        </authorList>
    </citation>
    <scope>IDENTIFICATION</scope>
</reference>
<accession>A0AC35FTA2</accession>
<evidence type="ECO:0000313" key="1">
    <source>
        <dbReference type="Proteomes" id="UP000887580"/>
    </source>
</evidence>
<organism evidence="1 2">
    <name type="scientific">Panagrolaimus sp. PS1159</name>
    <dbReference type="NCBI Taxonomy" id="55785"/>
    <lineage>
        <taxon>Eukaryota</taxon>
        <taxon>Metazoa</taxon>
        <taxon>Ecdysozoa</taxon>
        <taxon>Nematoda</taxon>
        <taxon>Chromadorea</taxon>
        <taxon>Rhabditida</taxon>
        <taxon>Tylenchina</taxon>
        <taxon>Panagrolaimomorpha</taxon>
        <taxon>Panagrolaimoidea</taxon>
        <taxon>Panagrolaimidae</taxon>
        <taxon>Panagrolaimus</taxon>
    </lineage>
</organism>
<sequence>MLLTPEEIVAITGTGFVHEIKNTKCRLHGNAMGSLRIFQDRFEWVVDGETNGVVISVPYETVDMLRVSAPDKAKVQLQAVLSVGEHVTFQFADSSKTKDQLLVDQKRARDQLQELVVRHRKLVSSQEKSISKSAITENESKKQMLKKSWVMKVLYQNLVVNNLMPADEFWRLYYKPHESFFEQPGVSNGFMFEVAGDMCPTGIKMNLTPEIIRQIYKTYPAIEKKFMEYVPHQMPEEQFWSKFFESHYFNRDRVPEFKRNDPFTETLEEDEAHIEAAARKKVGAVRKDKDLLSINDDDGLYSDRPELFNPILSDKKRLIRRLNDFSDRILEAALDPAKNDLVAESAPSTSAPKNDVDAHVHAFTELEGEHDEVVLEDDPVRAYEFYVKKPGIAEAEALNEKVKETILPEDLEYPDQELMLVDQEGVESDSEMGYEPPRIGRDVPTRFKKLGITIDVFDEICDEIIRSNEDSEDDEEICAEDLTIAKNLQHEYIPPQDEKAFPPLSGYLLQKLFTAHTVVFELSQQLRKLIALKTPSSTKQALCVATALTTFQKNAINDLKEDCNRELGRNGEKLVDYLVEAAREILHKCVELKDKIPV</sequence>